<evidence type="ECO:0000259" key="1">
    <source>
        <dbReference type="Pfam" id="PF05685"/>
    </source>
</evidence>
<evidence type="ECO:0000313" key="3">
    <source>
        <dbReference type="Proteomes" id="UP000239874"/>
    </source>
</evidence>
<organism evidence="2 3">
    <name type="scientific">Nocardia nova</name>
    <dbReference type="NCBI Taxonomy" id="37330"/>
    <lineage>
        <taxon>Bacteria</taxon>
        <taxon>Bacillati</taxon>
        <taxon>Actinomycetota</taxon>
        <taxon>Actinomycetes</taxon>
        <taxon>Mycobacteriales</taxon>
        <taxon>Nocardiaceae</taxon>
        <taxon>Nocardia</taxon>
    </lineage>
</organism>
<dbReference type="InterPro" id="IPR008538">
    <property type="entry name" value="Uma2"/>
</dbReference>
<dbReference type="Pfam" id="PF05685">
    <property type="entry name" value="Uma2"/>
    <property type="match status" value="1"/>
</dbReference>
<name>A0A2S6AM47_9NOCA</name>
<comment type="caution">
    <text evidence="2">The sequence shown here is derived from an EMBL/GenBank/DDBJ whole genome shotgun (WGS) entry which is preliminary data.</text>
</comment>
<dbReference type="AlphaFoldDB" id="A0A2S6AM47"/>
<evidence type="ECO:0000313" key="2">
    <source>
        <dbReference type="EMBL" id="PPJ36289.1"/>
    </source>
</evidence>
<dbReference type="Proteomes" id="UP000239874">
    <property type="component" value="Unassembled WGS sequence"/>
</dbReference>
<sequence>MFGARTRKVVGHGGPAVEILSPGSRRIDPVTKFAEYAEVGIAHYWLVDLDTPPTLTAYRFVDDYYELVADNRSEVRLDLSGTAVAIDLHALTG</sequence>
<dbReference type="OrthoDB" id="9799703at2"/>
<dbReference type="Gene3D" id="3.90.1570.10">
    <property type="entry name" value="tt1808, chain A"/>
    <property type="match status" value="1"/>
</dbReference>
<dbReference type="InterPro" id="IPR011335">
    <property type="entry name" value="Restrct_endonuc-II-like"/>
</dbReference>
<reference evidence="2 3" key="1">
    <citation type="submission" date="2018-02" db="EMBL/GenBank/DDBJ databases">
        <title>8 Nocardia nova and 1 Nocardia cyriacigeorgica strain used for evolution to TMP-SMX.</title>
        <authorList>
            <person name="Mehta H."/>
            <person name="Weng J."/>
            <person name="Shamoo Y."/>
        </authorList>
    </citation>
    <scope>NUCLEOTIDE SEQUENCE [LARGE SCALE GENOMIC DNA]</scope>
    <source>
        <strain evidence="2 3">MDA3139</strain>
    </source>
</reference>
<dbReference type="CDD" id="cd06260">
    <property type="entry name" value="DUF820-like"/>
    <property type="match status" value="1"/>
</dbReference>
<dbReference type="EMBL" id="PSZC01000015">
    <property type="protein sequence ID" value="PPJ36289.1"/>
    <property type="molecule type" value="Genomic_DNA"/>
</dbReference>
<feature type="domain" description="Putative restriction endonuclease" evidence="1">
    <location>
        <begin position="16"/>
        <end position="79"/>
    </location>
</feature>
<protein>
    <recommendedName>
        <fullName evidence="1">Putative restriction endonuclease domain-containing protein</fullName>
    </recommendedName>
</protein>
<accession>A0A2S6AM47</accession>
<dbReference type="InterPro" id="IPR012296">
    <property type="entry name" value="Nuclease_put_TT1808"/>
</dbReference>
<dbReference type="SUPFAM" id="SSF52980">
    <property type="entry name" value="Restriction endonuclease-like"/>
    <property type="match status" value="1"/>
</dbReference>
<gene>
    <name evidence="2" type="ORF">C5E45_21500</name>
</gene>
<proteinExistence type="predicted"/>